<evidence type="ECO:0000259" key="6">
    <source>
        <dbReference type="Pfam" id="PF01368"/>
    </source>
</evidence>
<dbReference type="GO" id="GO:0006281">
    <property type="term" value="P:DNA repair"/>
    <property type="evidence" value="ECO:0007669"/>
    <property type="project" value="InterPro"/>
</dbReference>
<reference evidence="9 10" key="1">
    <citation type="journal article" date="2015" name="Nature">
        <title>rRNA introns, odd ribosomes, and small enigmatic genomes across a large radiation of phyla.</title>
        <authorList>
            <person name="Brown C.T."/>
            <person name="Hug L.A."/>
            <person name="Thomas B.C."/>
            <person name="Sharon I."/>
            <person name="Castelle C.J."/>
            <person name="Singh A."/>
            <person name="Wilkins M.J."/>
            <person name="Williams K.H."/>
            <person name="Banfield J.F."/>
        </authorList>
    </citation>
    <scope>NUCLEOTIDE SEQUENCE [LARGE SCALE GENOMIC DNA]</scope>
</reference>
<dbReference type="InterPro" id="IPR038763">
    <property type="entry name" value="DHH_sf"/>
</dbReference>
<dbReference type="EMBL" id="LBWS01000014">
    <property type="protein sequence ID" value="KKR14932.1"/>
    <property type="molecule type" value="Genomic_DNA"/>
</dbReference>
<evidence type="ECO:0000256" key="1">
    <source>
        <dbReference type="ARBA" id="ARBA00005915"/>
    </source>
</evidence>
<keyword evidence="5 9" id="KW-0269">Exonuclease</keyword>
<dbReference type="InterPro" id="IPR041122">
    <property type="entry name" value="RecJ_OB"/>
</dbReference>
<keyword evidence="3" id="KW-0540">Nuclease</keyword>
<dbReference type="GO" id="GO:0003676">
    <property type="term" value="F:nucleic acid binding"/>
    <property type="evidence" value="ECO:0007669"/>
    <property type="project" value="InterPro"/>
</dbReference>
<dbReference type="SUPFAM" id="SSF64182">
    <property type="entry name" value="DHH phosphoesterases"/>
    <property type="match status" value="1"/>
</dbReference>
<dbReference type="Pfam" id="PF01368">
    <property type="entry name" value="DHH"/>
    <property type="match status" value="1"/>
</dbReference>
<feature type="domain" description="DDH" evidence="6">
    <location>
        <begin position="5"/>
        <end position="138"/>
    </location>
</feature>
<dbReference type="GO" id="GO:0008409">
    <property type="term" value="F:5'-3' exonuclease activity"/>
    <property type="evidence" value="ECO:0007669"/>
    <property type="project" value="InterPro"/>
</dbReference>
<feature type="domain" description="RecJ OB" evidence="8">
    <location>
        <begin position="370"/>
        <end position="409"/>
    </location>
</feature>
<dbReference type="Pfam" id="PF17768">
    <property type="entry name" value="RecJ_OB"/>
    <property type="match status" value="1"/>
</dbReference>
<accession>A0A0G0RMU4</accession>
<dbReference type="InterPro" id="IPR003156">
    <property type="entry name" value="DHHA1_dom"/>
</dbReference>
<evidence type="ECO:0000256" key="5">
    <source>
        <dbReference type="ARBA" id="ARBA00022839"/>
    </source>
</evidence>
<evidence type="ECO:0000256" key="4">
    <source>
        <dbReference type="ARBA" id="ARBA00022801"/>
    </source>
</evidence>
<name>A0A0G0RMU4_9BACT</name>
<evidence type="ECO:0000259" key="8">
    <source>
        <dbReference type="Pfam" id="PF17768"/>
    </source>
</evidence>
<evidence type="ECO:0000259" key="7">
    <source>
        <dbReference type="Pfam" id="PF02272"/>
    </source>
</evidence>
<dbReference type="Gene3D" id="3.10.310.30">
    <property type="match status" value="1"/>
</dbReference>
<dbReference type="NCBIfam" id="TIGR00644">
    <property type="entry name" value="recJ"/>
    <property type="match status" value="1"/>
</dbReference>
<organism evidence="9 10">
    <name type="scientific">Candidatus Falkowbacteria bacterium GW2011_GWA2_39_24</name>
    <dbReference type="NCBI Taxonomy" id="1618634"/>
    <lineage>
        <taxon>Bacteria</taxon>
        <taxon>Candidatus Falkowiibacteriota</taxon>
    </lineage>
</organism>
<protein>
    <recommendedName>
        <fullName evidence="2">Single-stranded-DNA-specific exonuclease RecJ</fullName>
    </recommendedName>
</protein>
<dbReference type="PANTHER" id="PTHR30255:SF2">
    <property type="entry name" value="SINGLE-STRANDED-DNA-SPECIFIC EXONUCLEASE RECJ"/>
    <property type="match status" value="1"/>
</dbReference>
<dbReference type="Proteomes" id="UP000034048">
    <property type="component" value="Unassembled WGS sequence"/>
</dbReference>
<feature type="domain" description="DHHA1" evidence="7">
    <location>
        <begin position="264"/>
        <end position="352"/>
    </location>
</feature>
<dbReference type="InterPro" id="IPR004610">
    <property type="entry name" value="RecJ"/>
</dbReference>
<evidence type="ECO:0000256" key="2">
    <source>
        <dbReference type="ARBA" id="ARBA00019841"/>
    </source>
</evidence>
<comment type="caution">
    <text evidence="9">The sequence shown here is derived from an EMBL/GenBank/DDBJ whole genome shotgun (WGS) entry which is preliminary data.</text>
</comment>
<dbReference type="PATRIC" id="fig|1618634.3.peg.193"/>
<dbReference type="InterPro" id="IPR001667">
    <property type="entry name" value="DDH_dom"/>
</dbReference>
<dbReference type="Pfam" id="PF02272">
    <property type="entry name" value="DHHA1"/>
    <property type="match status" value="1"/>
</dbReference>
<dbReference type="PANTHER" id="PTHR30255">
    <property type="entry name" value="SINGLE-STRANDED-DNA-SPECIFIC EXONUCLEASE RECJ"/>
    <property type="match status" value="1"/>
</dbReference>
<dbReference type="InterPro" id="IPR051673">
    <property type="entry name" value="SSDNA_exonuclease_RecJ"/>
</dbReference>
<evidence type="ECO:0000313" key="10">
    <source>
        <dbReference type="Proteomes" id="UP000034048"/>
    </source>
</evidence>
<evidence type="ECO:0000313" key="9">
    <source>
        <dbReference type="EMBL" id="KKR14932.1"/>
    </source>
</evidence>
<keyword evidence="4" id="KW-0378">Hydrolase</keyword>
<evidence type="ECO:0000256" key="3">
    <source>
        <dbReference type="ARBA" id="ARBA00022722"/>
    </source>
</evidence>
<sequence length="411" mass="44976">MSESLQALQAKVAVWIPSRLGEGYGLNQRIIDEVIADGCQLLITVDNGIKSQAEVAYAQEQGLAVIITDHHTAPEIAALPDCLIINPMAPNQGYPYKALAGVGVAFKLATALINSSKLGSEQKKLLIDSVLDLVAIGTVGDCVSLLGENRDLVKQGLTRLNHRPRLGINELLRVAGLQLPINEWHIGWQIVPRLNVAGRLAHANSAYQLLIAKDKTEARASAQHLQEQNISRQNMTKQILDACSRQVETDMFKHQILILLAPDVTVETDTSWPEGVVGLVAGRLSEKYHKPAVVICRSEGQLKGSARSLEQFNIVQALDQVQDCLERYGGHKMAAGFTVKPDRLEELIDRLRVLAAQALVEVDLRPQLKIDAELTCSTIDDKLIDQLEILAPFGTDNQQPVFISHDCQIAG</sequence>
<proteinExistence type="inferred from homology"/>
<gene>
    <name evidence="9" type="ORF">UT42_C0014G0017</name>
</gene>
<dbReference type="GO" id="GO:0006310">
    <property type="term" value="P:DNA recombination"/>
    <property type="evidence" value="ECO:0007669"/>
    <property type="project" value="InterPro"/>
</dbReference>
<dbReference type="AlphaFoldDB" id="A0A0G0RMU4"/>
<dbReference type="Gene3D" id="3.90.1640.30">
    <property type="match status" value="1"/>
</dbReference>
<comment type="similarity">
    <text evidence="1">Belongs to the RecJ family.</text>
</comment>